<feature type="region of interest" description="Disordered" evidence="1">
    <location>
        <begin position="1"/>
        <end position="27"/>
    </location>
</feature>
<evidence type="ECO:0000256" key="1">
    <source>
        <dbReference type="SAM" id="MobiDB-lite"/>
    </source>
</evidence>
<feature type="region of interest" description="Disordered" evidence="1">
    <location>
        <begin position="462"/>
        <end position="505"/>
    </location>
</feature>
<feature type="compositionally biased region" description="Low complexity" evidence="1">
    <location>
        <begin position="407"/>
        <end position="423"/>
    </location>
</feature>
<accession>A0A8K0JQR4</accession>
<evidence type="ECO:0000313" key="2">
    <source>
        <dbReference type="EMBL" id="KAG7571021.1"/>
    </source>
</evidence>
<feature type="compositionally biased region" description="Low complexity" evidence="1">
    <location>
        <begin position="362"/>
        <end position="379"/>
    </location>
</feature>
<feature type="compositionally biased region" description="Polar residues" evidence="1">
    <location>
        <begin position="166"/>
        <end position="178"/>
    </location>
</feature>
<feature type="region of interest" description="Disordered" evidence="1">
    <location>
        <begin position="357"/>
        <end position="428"/>
    </location>
</feature>
<feature type="compositionally biased region" description="Low complexity" evidence="1">
    <location>
        <begin position="464"/>
        <end position="489"/>
    </location>
</feature>
<keyword evidence="3" id="KW-1185">Reference proteome</keyword>
<dbReference type="Proteomes" id="UP000812966">
    <property type="component" value="Unassembled WGS sequence"/>
</dbReference>
<evidence type="ECO:0000313" key="3">
    <source>
        <dbReference type="Proteomes" id="UP000812966"/>
    </source>
</evidence>
<feature type="region of interest" description="Disordered" evidence="1">
    <location>
        <begin position="113"/>
        <end position="190"/>
    </location>
</feature>
<dbReference type="AlphaFoldDB" id="A0A8K0JQR4"/>
<name>A0A8K0JQR4_9TREE</name>
<feature type="compositionally biased region" description="Basic and acidic residues" evidence="1">
    <location>
        <begin position="1"/>
        <end position="19"/>
    </location>
</feature>
<sequence length="527" mass="54578">MQDLKRKSDKAELDNHHNGSDPTAGLDGAGQKAWLLNEMRLMQDHYKKACVRRAKIMQYHADILERNLHQVRPRAPTYMILGYQSACREWDRSRRNVAAYANRAAEVYVEPTREASPPAVVTNPVEVKPESQGAGVSGPMAVDKDKEVGSTSTSQPAAKPSPNPNSEPFASITTASKPTPNPGVGSEPAKATGLLPSIEILPSQNNSTFTQNNSMNAPPNSYHNGQNMVANQATQSQPHAASSQMGFGMGMDLDSSEVPALDASEMALFDFINSVANSPTAYDSAPATAAGTINGGEAGPGQTGPGGQPGLGLGIGLGLGLGDVGSMGMRDQAGSGAGGGLDFGLLEAGLQDEIARTSGAPGQDQNQNGGQVGGNKDQGAAALNAGAVRSTDAPPSSGQVTQSQPNNDQTQVQAQPQAQNDVQSAAGDGLSLEAGTGLAELDLFSQYPDLFPMYGANDLDDNTNNSNAYGQNGAGNNADGNNENNANGPNGDGEGDTGIEGFDPTQFDYSSLGEDFFMNGMQGMEGM</sequence>
<reference evidence="2" key="1">
    <citation type="submission" date="2020-04" db="EMBL/GenBank/DDBJ databases">
        <title>Analysis of mating type loci in Filobasidium floriforme.</title>
        <authorList>
            <person name="Nowrousian M."/>
        </authorList>
    </citation>
    <scope>NUCLEOTIDE SEQUENCE</scope>
    <source>
        <strain evidence="2">CBS 6242</strain>
    </source>
</reference>
<organism evidence="2 3">
    <name type="scientific">Filobasidium floriforme</name>
    <dbReference type="NCBI Taxonomy" id="5210"/>
    <lineage>
        <taxon>Eukaryota</taxon>
        <taxon>Fungi</taxon>
        <taxon>Dikarya</taxon>
        <taxon>Basidiomycota</taxon>
        <taxon>Agaricomycotina</taxon>
        <taxon>Tremellomycetes</taxon>
        <taxon>Filobasidiales</taxon>
        <taxon>Filobasidiaceae</taxon>
        <taxon>Filobasidium</taxon>
    </lineage>
</organism>
<proteinExistence type="predicted"/>
<comment type="caution">
    <text evidence="2">The sequence shown here is derived from an EMBL/GenBank/DDBJ whole genome shotgun (WGS) entry which is preliminary data.</text>
</comment>
<protein>
    <submittedName>
        <fullName evidence="2">Uncharacterized protein</fullName>
    </submittedName>
</protein>
<dbReference type="EMBL" id="JABELV010000012">
    <property type="protein sequence ID" value="KAG7571021.1"/>
    <property type="molecule type" value="Genomic_DNA"/>
</dbReference>
<feature type="compositionally biased region" description="Polar residues" evidence="1">
    <location>
        <begin position="393"/>
        <end position="406"/>
    </location>
</feature>
<gene>
    <name evidence="2" type="ORF">FFLO_00985</name>
</gene>